<keyword evidence="2" id="KW-0732">Signal</keyword>
<proteinExistence type="predicted"/>
<feature type="chain" id="PRO_5030992888" evidence="2">
    <location>
        <begin position="18"/>
        <end position="320"/>
    </location>
</feature>
<dbReference type="AlphaFoldDB" id="A0A7S2IJ58"/>
<dbReference type="Pfam" id="PF12263">
    <property type="entry name" value="DUF3611"/>
    <property type="match status" value="1"/>
</dbReference>
<keyword evidence="1" id="KW-1133">Transmembrane helix</keyword>
<feature type="transmembrane region" description="Helical" evidence="1">
    <location>
        <begin position="171"/>
        <end position="199"/>
    </location>
</feature>
<evidence type="ECO:0000256" key="2">
    <source>
        <dbReference type="SAM" id="SignalP"/>
    </source>
</evidence>
<keyword evidence="1" id="KW-0472">Membrane</keyword>
<evidence type="ECO:0000313" key="3">
    <source>
        <dbReference type="EMBL" id="CAD9520247.1"/>
    </source>
</evidence>
<reference evidence="3" key="1">
    <citation type="submission" date="2021-01" db="EMBL/GenBank/DDBJ databases">
        <authorList>
            <person name="Corre E."/>
            <person name="Pelletier E."/>
            <person name="Niang G."/>
            <person name="Scheremetjew M."/>
            <person name="Finn R."/>
            <person name="Kale V."/>
            <person name="Holt S."/>
            <person name="Cochrane G."/>
            <person name="Meng A."/>
            <person name="Brown T."/>
            <person name="Cohen L."/>
        </authorList>
    </citation>
    <scope>NUCLEOTIDE SEQUENCE</scope>
    <source>
        <strain evidence="3">CCMP826</strain>
    </source>
</reference>
<sequence>MFVHLLLPFLLPDVVFSTNHISPPMAAPTKMSFNYHPFAFTTTIGPMGRTTTTSMKNMKLKFNRSTGSISPPIYSLSAAHRDRAPFAYQQKSLSPFQYVSSPSLLQMSLNDDEDFSPSPPVVKDELIRETALGLRRLSWFSWWCQVILTTVSSITLLFAKNVRNSGGTGGGLGGLFLAASGITLSILSIFWTWGGARLARRLVRRAQTTRISAANMTRRAVSIAVAINLIGMFVTILGAEQIVGSLAARILSTSGLSPFAPPSSQMAAQTIQPLDVLVVQANTNTLLSHFVSLACALSLKRFISRLDPPSTEERRRIRNR</sequence>
<feature type="transmembrane region" description="Helical" evidence="1">
    <location>
        <begin position="137"/>
        <end position="159"/>
    </location>
</feature>
<accession>A0A7S2IJ58</accession>
<dbReference type="PANTHER" id="PTHR34548:SF2">
    <property type="entry name" value="PROTEIN TIC 21, CHLOROPLASTIC"/>
    <property type="match status" value="1"/>
</dbReference>
<keyword evidence="1" id="KW-0812">Transmembrane</keyword>
<gene>
    <name evidence="3" type="ORF">HTAM1171_LOCUS12530</name>
</gene>
<evidence type="ECO:0000256" key="1">
    <source>
        <dbReference type="SAM" id="Phobius"/>
    </source>
</evidence>
<dbReference type="EMBL" id="HBGV01020081">
    <property type="protein sequence ID" value="CAD9520247.1"/>
    <property type="molecule type" value="Transcribed_RNA"/>
</dbReference>
<name>A0A7S2IJ58_9STRA</name>
<feature type="signal peptide" evidence="2">
    <location>
        <begin position="1"/>
        <end position="17"/>
    </location>
</feature>
<feature type="transmembrane region" description="Helical" evidence="1">
    <location>
        <begin position="220"/>
        <end position="239"/>
    </location>
</feature>
<dbReference type="PANTHER" id="PTHR34548">
    <property type="entry name" value="PROTEIN TIC 21, CHLOROPLASTIC"/>
    <property type="match status" value="1"/>
</dbReference>
<organism evidence="3">
    <name type="scientific">Helicotheca tamesis</name>
    <dbReference type="NCBI Taxonomy" id="374047"/>
    <lineage>
        <taxon>Eukaryota</taxon>
        <taxon>Sar</taxon>
        <taxon>Stramenopiles</taxon>
        <taxon>Ochrophyta</taxon>
        <taxon>Bacillariophyta</taxon>
        <taxon>Mediophyceae</taxon>
        <taxon>Lithodesmiophycidae</taxon>
        <taxon>Lithodesmiales</taxon>
        <taxon>Lithodesmiaceae</taxon>
        <taxon>Helicotheca</taxon>
    </lineage>
</organism>
<dbReference type="InterPro" id="IPR022051">
    <property type="entry name" value="DUF3611"/>
</dbReference>
<protein>
    <submittedName>
        <fullName evidence="3">Uncharacterized protein</fullName>
    </submittedName>
</protein>